<dbReference type="GeneID" id="41984566"/>
<evidence type="ECO:0000313" key="2">
    <source>
        <dbReference type="Proteomes" id="UP000431533"/>
    </source>
</evidence>
<protein>
    <recommendedName>
        <fullName evidence="3">ABM domain-containing protein</fullName>
    </recommendedName>
</protein>
<dbReference type="EMBL" id="QGMH01000062">
    <property type="protein sequence ID" value="TVY26797.1"/>
    <property type="molecule type" value="Genomic_DNA"/>
</dbReference>
<evidence type="ECO:0008006" key="3">
    <source>
        <dbReference type="Google" id="ProtNLM"/>
    </source>
</evidence>
<reference evidence="1 2" key="1">
    <citation type="submission" date="2018-05" db="EMBL/GenBank/DDBJ databases">
        <title>Genome sequencing and assembly of the regulated plant pathogen Lachnellula willkommii and related sister species for the development of diagnostic species identification markers.</title>
        <authorList>
            <person name="Giroux E."/>
            <person name="Bilodeau G."/>
        </authorList>
    </citation>
    <scope>NUCLEOTIDE SEQUENCE [LARGE SCALE GENOMIC DNA]</scope>
    <source>
        <strain evidence="1 2">CBS 185.66</strain>
    </source>
</reference>
<dbReference type="InterPro" id="IPR011008">
    <property type="entry name" value="Dimeric_a/b-barrel"/>
</dbReference>
<dbReference type="SUPFAM" id="SSF54909">
    <property type="entry name" value="Dimeric alpha+beta barrel"/>
    <property type="match status" value="1"/>
</dbReference>
<dbReference type="OrthoDB" id="3478386at2759"/>
<dbReference type="AlphaFoldDB" id="A0A8H8U0C5"/>
<proteinExistence type="predicted"/>
<sequence length="253" mass="29128">MVEPNTTERKYILASWTTLTIPLSITIEKPKTTDGKKWLSIMRPTRRQQQPGFFHGLWGRVIESPETVWFITGWTSAESLSAFEASPAAATQFQRLAAISTLPPSTVHVNFTGFWWDRVTAFTGVMDAHFSPVLSPAVRLEIEDLRSLVYFLSPGPTEPKAMNGRGVRGFIQEEEGGEVVMRFIDFWNDEEREKDFKKSAGVMLDGKWEGVWEHLLRGLRERRMVKFIERHCAFEHFPTHFFGTEESDLSLWE</sequence>
<accession>A0A8H8U0C5</accession>
<gene>
    <name evidence="1" type="ORF">LHYA1_G004368</name>
</gene>
<name>A0A8H8U0C5_9HELO</name>
<organism evidence="1 2">
    <name type="scientific">Lachnellula hyalina</name>
    <dbReference type="NCBI Taxonomy" id="1316788"/>
    <lineage>
        <taxon>Eukaryota</taxon>
        <taxon>Fungi</taxon>
        <taxon>Dikarya</taxon>
        <taxon>Ascomycota</taxon>
        <taxon>Pezizomycotina</taxon>
        <taxon>Leotiomycetes</taxon>
        <taxon>Helotiales</taxon>
        <taxon>Lachnaceae</taxon>
        <taxon>Lachnellula</taxon>
    </lineage>
</organism>
<dbReference type="Proteomes" id="UP000431533">
    <property type="component" value="Unassembled WGS sequence"/>
</dbReference>
<dbReference type="Gene3D" id="3.30.70.100">
    <property type="match status" value="1"/>
</dbReference>
<dbReference type="RefSeq" id="XP_031005585.1">
    <property type="nucleotide sequence ID" value="XM_031149329.1"/>
</dbReference>
<evidence type="ECO:0000313" key="1">
    <source>
        <dbReference type="EMBL" id="TVY26797.1"/>
    </source>
</evidence>
<keyword evidence="2" id="KW-1185">Reference proteome</keyword>
<comment type="caution">
    <text evidence="1">The sequence shown here is derived from an EMBL/GenBank/DDBJ whole genome shotgun (WGS) entry which is preliminary data.</text>
</comment>